<dbReference type="Proteomes" id="UP000887566">
    <property type="component" value="Unplaced"/>
</dbReference>
<reference evidence="2" key="1">
    <citation type="submission" date="2022-11" db="UniProtKB">
        <authorList>
            <consortium name="WormBaseParasite"/>
        </authorList>
    </citation>
    <scope>IDENTIFICATION</scope>
</reference>
<proteinExistence type="predicted"/>
<name>A0A914XG68_9BILA</name>
<evidence type="ECO:0000313" key="1">
    <source>
        <dbReference type="Proteomes" id="UP000887566"/>
    </source>
</evidence>
<sequence length="110" mass="12395">MVVYDFWALDDYWLRRHSGNQYDMSSLFHQTLLLTLLMSQFAFLSGAPYDYYNGYQYLQGGSAPTQHGLQPFQQSGFLNTPHSSGGVGFRIPGGMVCLICPEFIGGKKKK</sequence>
<keyword evidence="1" id="KW-1185">Reference proteome</keyword>
<accession>A0A914XG68</accession>
<evidence type="ECO:0000313" key="2">
    <source>
        <dbReference type="WBParaSite" id="PSAMB.scaffold8438size6231.g31377.t1"/>
    </source>
</evidence>
<protein>
    <submittedName>
        <fullName evidence="2">Uncharacterized protein</fullName>
    </submittedName>
</protein>
<dbReference type="AlphaFoldDB" id="A0A914XG68"/>
<dbReference type="WBParaSite" id="PSAMB.scaffold8438size6231.g31377.t1">
    <property type="protein sequence ID" value="PSAMB.scaffold8438size6231.g31377.t1"/>
    <property type="gene ID" value="PSAMB.scaffold8438size6231.g31377"/>
</dbReference>
<organism evidence="1 2">
    <name type="scientific">Plectus sambesii</name>
    <dbReference type="NCBI Taxonomy" id="2011161"/>
    <lineage>
        <taxon>Eukaryota</taxon>
        <taxon>Metazoa</taxon>
        <taxon>Ecdysozoa</taxon>
        <taxon>Nematoda</taxon>
        <taxon>Chromadorea</taxon>
        <taxon>Plectida</taxon>
        <taxon>Plectina</taxon>
        <taxon>Plectoidea</taxon>
        <taxon>Plectidae</taxon>
        <taxon>Plectus</taxon>
    </lineage>
</organism>